<dbReference type="EC" id="3.1.13.1" evidence="1"/>
<dbReference type="GO" id="GO:0008859">
    <property type="term" value="F:exoribonuclease II activity"/>
    <property type="evidence" value="ECO:0007669"/>
    <property type="project" value="UniProtKB-EC"/>
</dbReference>
<name>A0A3P8M2T8_RAOTE</name>
<accession>A0A3P8M2T8</accession>
<dbReference type="Gene3D" id="2.40.50.140">
    <property type="entry name" value="Nucleic acid-binding proteins"/>
    <property type="match status" value="1"/>
</dbReference>
<evidence type="ECO:0000313" key="1">
    <source>
        <dbReference type="EMBL" id="VDR27756.1"/>
    </source>
</evidence>
<protein>
    <submittedName>
        <fullName evidence="1">Exoribonuclease 2</fullName>
        <ecNumber evidence="1">3.1.13.1</ecNumber>
    </submittedName>
</protein>
<proteinExistence type="predicted"/>
<dbReference type="SUPFAM" id="SSF50249">
    <property type="entry name" value="Nucleic acid-binding proteins"/>
    <property type="match status" value="1"/>
</dbReference>
<dbReference type="KEGG" id="rtg:NCTC13098_04128"/>
<gene>
    <name evidence="1" type="primary">rnb_2</name>
    <name evidence="1" type="ORF">NCTC13098_04128</name>
</gene>
<organism evidence="1 2">
    <name type="scientific">Raoultella terrigena</name>
    <name type="common">Klebsiella terrigena</name>
    <dbReference type="NCBI Taxonomy" id="577"/>
    <lineage>
        <taxon>Bacteria</taxon>
        <taxon>Pseudomonadati</taxon>
        <taxon>Pseudomonadota</taxon>
        <taxon>Gammaproteobacteria</taxon>
        <taxon>Enterobacterales</taxon>
        <taxon>Enterobacteriaceae</taxon>
        <taxon>Klebsiella/Raoultella group</taxon>
        <taxon>Raoultella</taxon>
    </lineage>
</organism>
<evidence type="ECO:0000313" key="2">
    <source>
        <dbReference type="Proteomes" id="UP000274346"/>
    </source>
</evidence>
<reference evidence="1 2" key="1">
    <citation type="submission" date="2018-12" db="EMBL/GenBank/DDBJ databases">
        <authorList>
            <consortium name="Pathogen Informatics"/>
        </authorList>
    </citation>
    <scope>NUCLEOTIDE SEQUENCE [LARGE SCALE GENOMIC DNA]</scope>
    <source>
        <strain evidence="1 2">NCTC13098</strain>
    </source>
</reference>
<sequence>MSWSAARENGTVQIKGETVYKVTDVIDVKIAEVRMETRSVIARPFA</sequence>
<dbReference type="AlphaFoldDB" id="A0A3P8M2T8"/>
<dbReference type="EMBL" id="LR131271">
    <property type="protein sequence ID" value="VDR27756.1"/>
    <property type="molecule type" value="Genomic_DNA"/>
</dbReference>
<dbReference type="InterPro" id="IPR012340">
    <property type="entry name" value="NA-bd_OB-fold"/>
</dbReference>
<dbReference type="Proteomes" id="UP000274346">
    <property type="component" value="Chromosome"/>
</dbReference>
<keyword evidence="1" id="KW-0378">Hydrolase</keyword>